<dbReference type="PROSITE" id="PS50157">
    <property type="entry name" value="ZINC_FINGER_C2H2_2"/>
    <property type="match status" value="1"/>
</dbReference>
<dbReference type="InterPro" id="IPR013087">
    <property type="entry name" value="Znf_C2H2_type"/>
</dbReference>
<proteinExistence type="predicted"/>
<evidence type="ECO:0000259" key="2">
    <source>
        <dbReference type="PROSITE" id="PS50157"/>
    </source>
</evidence>
<reference evidence="5" key="1">
    <citation type="submission" date="2016-06" db="UniProtKB">
        <authorList>
            <consortium name="WormBaseParasite"/>
        </authorList>
    </citation>
    <scope>IDENTIFICATION</scope>
</reference>
<keyword evidence="1" id="KW-0862">Zinc</keyword>
<evidence type="ECO:0000313" key="3">
    <source>
        <dbReference type="EMBL" id="VDL88223.1"/>
    </source>
</evidence>
<dbReference type="WBParaSite" id="SSLN_0000190601-mRNA-1">
    <property type="protein sequence ID" value="SSLN_0000190601-mRNA-1"/>
    <property type="gene ID" value="SSLN_0000190601"/>
</dbReference>
<dbReference type="SMART" id="SM00355">
    <property type="entry name" value="ZnF_C2H2"/>
    <property type="match status" value="2"/>
</dbReference>
<keyword evidence="1" id="KW-0863">Zinc-finger</keyword>
<dbReference type="EMBL" id="UYSU01007786">
    <property type="protein sequence ID" value="VDL88223.1"/>
    <property type="molecule type" value="Genomic_DNA"/>
</dbReference>
<dbReference type="PROSITE" id="PS00028">
    <property type="entry name" value="ZINC_FINGER_C2H2_1"/>
    <property type="match status" value="2"/>
</dbReference>
<gene>
    <name evidence="3" type="ORF">SSLN_LOCUS1838</name>
</gene>
<sequence length="152" mass="17369">MKQQSDNSNFYFKFYQPSFRQPHAHPWHQFHYSHHHRDHILYSSSVTPTTATIIAFTFTTITISAGESLLNCPQCNRTFPSCIDLVGHRGIHRKETGEPVPGAPTHSRDRHLHCPHCPHAFTHRIGTFGHMRIHDSGIHRNADNTDTPCTPS</sequence>
<keyword evidence="1" id="KW-0479">Metal-binding</keyword>
<dbReference type="Gene3D" id="3.30.160.60">
    <property type="entry name" value="Classic Zinc Finger"/>
    <property type="match status" value="1"/>
</dbReference>
<protein>
    <submittedName>
        <fullName evidence="5">C2H2-type domain-containing protein</fullName>
    </submittedName>
</protein>
<evidence type="ECO:0000313" key="5">
    <source>
        <dbReference type="WBParaSite" id="SSLN_0000190601-mRNA-1"/>
    </source>
</evidence>
<feature type="domain" description="C2H2-type" evidence="2">
    <location>
        <begin position="70"/>
        <end position="97"/>
    </location>
</feature>
<reference evidence="3 4" key="2">
    <citation type="submission" date="2018-11" db="EMBL/GenBank/DDBJ databases">
        <authorList>
            <consortium name="Pathogen Informatics"/>
        </authorList>
    </citation>
    <scope>NUCLEOTIDE SEQUENCE [LARGE SCALE GENOMIC DNA]</scope>
    <source>
        <strain evidence="3 4">NST_G2</strain>
    </source>
</reference>
<dbReference type="GO" id="GO:0008270">
    <property type="term" value="F:zinc ion binding"/>
    <property type="evidence" value="ECO:0007669"/>
    <property type="project" value="UniProtKB-KW"/>
</dbReference>
<evidence type="ECO:0000256" key="1">
    <source>
        <dbReference type="PROSITE-ProRule" id="PRU00042"/>
    </source>
</evidence>
<keyword evidence="4" id="KW-1185">Reference proteome</keyword>
<dbReference type="AlphaFoldDB" id="A0A183SC90"/>
<accession>A0A183SC90</accession>
<organism evidence="5">
    <name type="scientific">Schistocephalus solidus</name>
    <name type="common">Tapeworm</name>
    <dbReference type="NCBI Taxonomy" id="70667"/>
    <lineage>
        <taxon>Eukaryota</taxon>
        <taxon>Metazoa</taxon>
        <taxon>Spiralia</taxon>
        <taxon>Lophotrochozoa</taxon>
        <taxon>Platyhelminthes</taxon>
        <taxon>Cestoda</taxon>
        <taxon>Eucestoda</taxon>
        <taxon>Diphyllobothriidea</taxon>
        <taxon>Diphyllobothriidae</taxon>
        <taxon>Schistocephalus</taxon>
    </lineage>
</organism>
<name>A0A183SC90_SCHSO</name>
<dbReference type="Proteomes" id="UP000275846">
    <property type="component" value="Unassembled WGS sequence"/>
</dbReference>
<evidence type="ECO:0000313" key="4">
    <source>
        <dbReference type="Proteomes" id="UP000275846"/>
    </source>
</evidence>